<dbReference type="GO" id="GO:0016887">
    <property type="term" value="F:ATP hydrolysis activity"/>
    <property type="evidence" value="ECO:0007669"/>
    <property type="project" value="InterPro"/>
</dbReference>
<evidence type="ECO:0000259" key="5">
    <source>
        <dbReference type="Pfam" id="PF13087"/>
    </source>
</evidence>
<keyword evidence="2" id="KW-0547">Nucleotide-binding</keyword>
<feature type="domain" description="ATPase AAA-type core" evidence="4">
    <location>
        <begin position="221"/>
        <end position="342"/>
    </location>
</feature>
<sequence>WNQRTNSILKSKYIIGCTTTAAAMYTKDIRAVSPGIVLLKEAGEILESHVLAAMNFGNEALYLLRDQLKKDNDPVLNDLDSHDLVKAGLLSQASADYSKRAIRLSTIDNYQGKKYEVVISTLTHSNNTGDIGFIAVAQQLNVLLSHARNILFMVGNVKTFINSQKGKDVWTPFMNNLKEKGHLFEQVKDKFLTIKTQVDTALRQGIDLSKEQFGSVLIRNLGTGKTTVARLYTNFLSAVRVLPGSYFVETSGSILMNKGVPGCQKKINTILNSGSGGLFIDKAYQLTEGQTQGAQVMNFLLAEVENQTRKMAVVLAGYRIHMEKFFAHNPGQPSRFPHEFKFEDCTDNE</sequence>
<dbReference type="GO" id="GO:0005524">
    <property type="term" value="F:ATP binding"/>
    <property type="evidence" value="ECO:0007669"/>
    <property type="project" value="UniProtKB-KW"/>
</dbReference>
<dbReference type="PANTHER" id="PTHR43392">
    <property type="entry name" value="AAA-TYPE ATPASE FAMILY PROTEIN / ANKYRIN REPEAT FAMILY PROTEIN"/>
    <property type="match status" value="1"/>
</dbReference>
<gene>
    <name evidence="6" type="ORF">ETB97_010943</name>
</gene>
<accession>A0A8H5ZTH8</accession>
<dbReference type="InterPro" id="IPR003959">
    <property type="entry name" value="ATPase_AAA_core"/>
</dbReference>
<dbReference type="Pfam" id="PF13087">
    <property type="entry name" value="AAA_12"/>
    <property type="match status" value="1"/>
</dbReference>
<dbReference type="PRINTS" id="PR00819">
    <property type="entry name" value="CBXCFQXSUPER"/>
</dbReference>
<name>A0A8H5ZTH8_PETAA</name>
<evidence type="ECO:0000313" key="7">
    <source>
        <dbReference type="Proteomes" id="UP000541154"/>
    </source>
</evidence>
<dbReference type="PANTHER" id="PTHR43392:SF2">
    <property type="entry name" value="AAA-TYPE ATPASE FAMILY PROTEIN _ ANKYRIN REPEAT FAMILY PROTEIN"/>
    <property type="match status" value="1"/>
</dbReference>
<keyword evidence="7" id="KW-1185">Reference proteome</keyword>
<proteinExistence type="inferred from homology"/>
<feature type="non-terminal residue" evidence="6">
    <location>
        <position position="1"/>
    </location>
</feature>
<dbReference type="InterPro" id="IPR041679">
    <property type="entry name" value="DNA2/NAM7-like_C"/>
</dbReference>
<dbReference type="AlphaFoldDB" id="A0A8H5ZTH8"/>
<evidence type="ECO:0000259" key="4">
    <source>
        <dbReference type="Pfam" id="PF00004"/>
    </source>
</evidence>
<comment type="similarity">
    <text evidence="1">Belongs to the CbxX/CfxQ family.</text>
</comment>
<evidence type="ECO:0000256" key="2">
    <source>
        <dbReference type="ARBA" id="ARBA00022741"/>
    </source>
</evidence>
<dbReference type="Gene3D" id="3.40.50.300">
    <property type="entry name" value="P-loop containing nucleotide triphosphate hydrolases"/>
    <property type="match status" value="2"/>
</dbReference>
<feature type="domain" description="DNA2/NAM7 helicase-like C-terminal" evidence="5">
    <location>
        <begin position="92"/>
        <end position="157"/>
    </location>
</feature>
<evidence type="ECO:0000256" key="3">
    <source>
        <dbReference type="ARBA" id="ARBA00022840"/>
    </source>
</evidence>
<dbReference type="Pfam" id="PF00004">
    <property type="entry name" value="AAA"/>
    <property type="match status" value="1"/>
</dbReference>
<reference evidence="6 7" key="1">
    <citation type="submission" date="2019-04" db="EMBL/GenBank/DDBJ databases">
        <title>Aspergillus burnettii sp. nov., novel species from soil in southeast Queensland.</title>
        <authorList>
            <person name="Gilchrist C.L.M."/>
            <person name="Pitt J.I."/>
            <person name="Lange L."/>
            <person name="Lacey H.J."/>
            <person name="Vuong D."/>
            <person name="Midgley D.J."/>
            <person name="Greenfield P."/>
            <person name="Bradbury M."/>
            <person name="Lacey E."/>
            <person name="Busk P.K."/>
            <person name="Pilgaard B."/>
            <person name="Chooi Y.H."/>
            <person name="Piggott A.M."/>
        </authorList>
    </citation>
    <scope>NUCLEOTIDE SEQUENCE [LARGE SCALE GENOMIC DNA]</scope>
    <source>
        <strain evidence="6 7">FRR 5400</strain>
    </source>
</reference>
<dbReference type="EMBL" id="SPNV01000616">
    <property type="protein sequence ID" value="KAF5854875.1"/>
    <property type="molecule type" value="Genomic_DNA"/>
</dbReference>
<dbReference type="InterPro" id="IPR050773">
    <property type="entry name" value="CbxX/CfxQ_RuBisCO_ESX"/>
</dbReference>
<organism evidence="6 7">
    <name type="scientific">Petromyces alliaceus</name>
    <name type="common">Aspergillus alliaceus</name>
    <dbReference type="NCBI Taxonomy" id="209559"/>
    <lineage>
        <taxon>Eukaryota</taxon>
        <taxon>Fungi</taxon>
        <taxon>Dikarya</taxon>
        <taxon>Ascomycota</taxon>
        <taxon>Pezizomycotina</taxon>
        <taxon>Eurotiomycetes</taxon>
        <taxon>Eurotiomycetidae</taxon>
        <taxon>Eurotiales</taxon>
        <taxon>Aspergillaceae</taxon>
        <taxon>Aspergillus</taxon>
        <taxon>Aspergillus subgen. Circumdati</taxon>
    </lineage>
</organism>
<dbReference type="InterPro" id="IPR027417">
    <property type="entry name" value="P-loop_NTPase"/>
</dbReference>
<protein>
    <submittedName>
        <fullName evidence="6">Uncharacterized protein</fullName>
    </submittedName>
</protein>
<evidence type="ECO:0000256" key="1">
    <source>
        <dbReference type="ARBA" id="ARBA00010378"/>
    </source>
</evidence>
<keyword evidence="3" id="KW-0067">ATP-binding</keyword>
<dbReference type="InterPro" id="IPR000641">
    <property type="entry name" value="CbxX/CfxQ"/>
</dbReference>
<dbReference type="Proteomes" id="UP000541154">
    <property type="component" value="Unassembled WGS sequence"/>
</dbReference>
<evidence type="ECO:0000313" key="6">
    <source>
        <dbReference type="EMBL" id="KAF5854875.1"/>
    </source>
</evidence>
<dbReference type="SUPFAM" id="SSF52540">
    <property type="entry name" value="P-loop containing nucleoside triphosphate hydrolases"/>
    <property type="match status" value="1"/>
</dbReference>
<comment type="caution">
    <text evidence="6">The sequence shown here is derived from an EMBL/GenBank/DDBJ whole genome shotgun (WGS) entry which is preliminary data.</text>
</comment>